<accession>A0A2T7UHX5</accession>
<dbReference type="PRINTS" id="PR01837">
    <property type="entry name" value="MGTCSAPBPROT"/>
</dbReference>
<dbReference type="Pfam" id="PF02308">
    <property type="entry name" value="MgtC"/>
    <property type="match status" value="1"/>
</dbReference>
<protein>
    <recommendedName>
        <fullName evidence="7">Protein MgtC</fullName>
    </recommendedName>
</protein>
<keyword evidence="7" id="KW-0997">Cell inner membrane</keyword>
<dbReference type="GO" id="GO:0005886">
    <property type="term" value="C:plasma membrane"/>
    <property type="evidence" value="ECO:0007669"/>
    <property type="project" value="UniProtKB-SubCell"/>
</dbReference>
<feature type="domain" description="MgtC/SapB/SrpB/YhiD N-terminal" evidence="8">
    <location>
        <begin position="57"/>
        <end position="177"/>
    </location>
</feature>
<evidence type="ECO:0000256" key="3">
    <source>
        <dbReference type="ARBA" id="ARBA00022475"/>
    </source>
</evidence>
<keyword evidence="6 7" id="KW-0472">Membrane</keyword>
<evidence type="ECO:0000313" key="9">
    <source>
        <dbReference type="EMBL" id="PVE44299.1"/>
    </source>
</evidence>
<dbReference type="OrthoDB" id="9811198at2"/>
<dbReference type="AlphaFoldDB" id="A0A2T7UHX5"/>
<feature type="transmembrane region" description="Helical" evidence="7">
    <location>
        <begin position="80"/>
        <end position="97"/>
    </location>
</feature>
<reference evidence="9" key="1">
    <citation type="submission" date="2017-04" db="EMBL/GenBank/DDBJ databases">
        <title>Unexpected and diverse lifestyles within the genus Limnohabitans.</title>
        <authorList>
            <person name="Kasalicky V."/>
            <person name="Mehrshad M."/>
            <person name="Andrei S.-A."/>
            <person name="Salcher M."/>
            <person name="Kratochvilova H."/>
            <person name="Simek K."/>
            <person name="Ghai R."/>
        </authorList>
    </citation>
    <scope>NUCLEOTIDE SEQUENCE [LARGE SCALE GENOMIC DNA]</scope>
    <source>
        <strain evidence="9">II-D5</strain>
    </source>
</reference>
<feature type="transmembrane region" description="Helical" evidence="7">
    <location>
        <begin position="49"/>
        <end position="68"/>
    </location>
</feature>
<comment type="similarity">
    <text evidence="2 7">Belongs to the MgtC/SapB family.</text>
</comment>
<dbReference type="InterPro" id="IPR049177">
    <property type="entry name" value="MgtC_SapB_SrpB_YhiD_N"/>
</dbReference>
<evidence type="ECO:0000256" key="5">
    <source>
        <dbReference type="ARBA" id="ARBA00022989"/>
    </source>
</evidence>
<keyword evidence="10" id="KW-1185">Reference proteome</keyword>
<organism evidence="9 10">
    <name type="scientific">Limnohabitans planktonicus II-D5</name>
    <dbReference type="NCBI Taxonomy" id="1293045"/>
    <lineage>
        <taxon>Bacteria</taxon>
        <taxon>Pseudomonadati</taxon>
        <taxon>Pseudomonadota</taxon>
        <taxon>Betaproteobacteria</taxon>
        <taxon>Burkholderiales</taxon>
        <taxon>Comamonadaceae</taxon>
        <taxon>Limnohabitans</taxon>
    </lineage>
</organism>
<gene>
    <name evidence="9" type="ORF">H663_002290</name>
</gene>
<evidence type="ECO:0000256" key="6">
    <source>
        <dbReference type="ARBA" id="ARBA00023136"/>
    </source>
</evidence>
<keyword evidence="4 7" id="KW-0812">Transmembrane</keyword>
<feature type="transmembrane region" description="Helical" evidence="7">
    <location>
        <begin position="109"/>
        <end position="126"/>
    </location>
</feature>
<evidence type="ECO:0000313" key="10">
    <source>
        <dbReference type="Proteomes" id="UP000037507"/>
    </source>
</evidence>
<comment type="caution">
    <text evidence="9">The sequence shown here is derived from an EMBL/GenBank/DDBJ whole genome shotgun (WGS) entry which is preliminary data.</text>
</comment>
<dbReference type="InterPro" id="IPR003416">
    <property type="entry name" value="MgtC/SapB/SrpB/YhiD_fam"/>
</dbReference>
<dbReference type="Proteomes" id="UP000037507">
    <property type="component" value="Unassembled WGS sequence"/>
</dbReference>
<dbReference type="PANTHER" id="PTHR33778:SF1">
    <property type="entry name" value="MAGNESIUM TRANSPORTER YHID-RELATED"/>
    <property type="match status" value="1"/>
</dbReference>
<dbReference type="PANTHER" id="PTHR33778">
    <property type="entry name" value="PROTEIN MGTC"/>
    <property type="match status" value="1"/>
</dbReference>
<name>A0A2T7UHX5_9BURK</name>
<keyword evidence="3" id="KW-1003">Cell membrane</keyword>
<sequence>MACWMKTSTCRWTRARRRSISRSATIRIRYFSKARADLALAMSFFSNQLSHYFLQSILLALVLGSLVGIERQWNRRLVDLKTNALVAMGAALFMLLSKTPQGFVEPIQMAAQIVVGVGFLAGGIMFRDSRQAQGLNTAATLWCSAAVGAMCGMNRWFDASVASIAIVLANSLLGRVAQYLNKQMGIADNLTDSVQFQWVCSASDALVVHEKMTEMSRNSLWEMQEVRLERHGVDNTLLSITALFEQGESDKGALSIQQATAGWPAFNFSWRKL</sequence>
<keyword evidence="5 7" id="KW-1133">Transmembrane helix</keyword>
<proteinExistence type="inferred from homology"/>
<evidence type="ECO:0000256" key="1">
    <source>
        <dbReference type="ARBA" id="ARBA00004651"/>
    </source>
</evidence>
<evidence type="ECO:0000256" key="4">
    <source>
        <dbReference type="ARBA" id="ARBA00022692"/>
    </source>
</evidence>
<evidence type="ECO:0000259" key="8">
    <source>
        <dbReference type="Pfam" id="PF02308"/>
    </source>
</evidence>
<dbReference type="EMBL" id="LFYT02000002">
    <property type="protein sequence ID" value="PVE44299.1"/>
    <property type="molecule type" value="Genomic_DNA"/>
</dbReference>
<comment type="subcellular location">
    <subcellularLocation>
        <location evidence="7">Cell inner membrane</location>
        <topology evidence="7">Multi-pass membrane protein</topology>
    </subcellularLocation>
    <subcellularLocation>
        <location evidence="1">Cell membrane</location>
        <topology evidence="1">Multi-pass membrane protein</topology>
    </subcellularLocation>
</comment>
<evidence type="ECO:0000256" key="7">
    <source>
        <dbReference type="RuleBase" id="RU365041"/>
    </source>
</evidence>
<evidence type="ECO:0000256" key="2">
    <source>
        <dbReference type="ARBA" id="ARBA00009298"/>
    </source>
</evidence>